<reference evidence="11" key="3">
    <citation type="submission" date="2015-04" db="UniProtKB">
        <authorList>
            <consortium name="EnsemblPlants"/>
        </authorList>
    </citation>
    <scope>IDENTIFICATION</scope>
    <source>
        <strain evidence="11">cv. Jemalong A17</strain>
    </source>
</reference>
<comment type="similarity">
    <text evidence="5">Belongs to the serine/threonine dehydratase family.</text>
</comment>
<name>A0A072VJW9_MEDTR</name>
<dbReference type="GO" id="GO:0030378">
    <property type="term" value="F:serine racemase activity"/>
    <property type="evidence" value="ECO:0000318"/>
    <property type="project" value="GO_Central"/>
</dbReference>
<evidence type="ECO:0000313" key="10">
    <source>
        <dbReference type="EMBL" id="KEH41876.1"/>
    </source>
</evidence>
<organism evidence="10 12">
    <name type="scientific">Medicago truncatula</name>
    <name type="common">Barrel medic</name>
    <name type="synonym">Medicago tribuloides</name>
    <dbReference type="NCBI Taxonomy" id="3880"/>
    <lineage>
        <taxon>Eukaryota</taxon>
        <taxon>Viridiplantae</taxon>
        <taxon>Streptophyta</taxon>
        <taxon>Embryophyta</taxon>
        <taxon>Tracheophyta</taxon>
        <taxon>Spermatophyta</taxon>
        <taxon>Magnoliopsida</taxon>
        <taxon>eudicotyledons</taxon>
        <taxon>Gunneridae</taxon>
        <taxon>Pentapetalae</taxon>
        <taxon>rosids</taxon>
        <taxon>fabids</taxon>
        <taxon>Fabales</taxon>
        <taxon>Fabaceae</taxon>
        <taxon>Papilionoideae</taxon>
        <taxon>50 kb inversion clade</taxon>
        <taxon>NPAAA clade</taxon>
        <taxon>Hologalegina</taxon>
        <taxon>IRL clade</taxon>
        <taxon>Trifolieae</taxon>
        <taxon>Medicago</taxon>
    </lineage>
</organism>
<feature type="domain" description="Tryptophan synthase beta chain-like PALP" evidence="9">
    <location>
        <begin position="24"/>
        <end position="186"/>
    </location>
</feature>
<keyword evidence="8" id="KW-0456">Lyase</keyword>
<dbReference type="GO" id="GO:0006563">
    <property type="term" value="P:L-serine metabolic process"/>
    <property type="evidence" value="ECO:0007669"/>
    <property type="project" value="UniProtKB-ARBA"/>
</dbReference>
<dbReference type="PANTHER" id="PTHR43050">
    <property type="entry name" value="SERINE / THREONINE RACEMASE FAMILY MEMBER"/>
    <property type="match status" value="1"/>
</dbReference>
<dbReference type="HOGENOM" id="CLU_021152_4_2_1"/>
<evidence type="ECO:0000256" key="2">
    <source>
        <dbReference type="ARBA" id="ARBA00001933"/>
    </source>
</evidence>
<dbReference type="Pfam" id="PF00291">
    <property type="entry name" value="PALP"/>
    <property type="match status" value="1"/>
</dbReference>
<comment type="cofactor">
    <cofactor evidence="2">
        <name>pyridoxal 5'-phosphate</name>
        <dbReference type="ChEBI" id="CHEBI:597326"/>
    </cofactor>
</comment>
<evidence type="ECO:0000256" key="3">
    <source>
        <dbReference type="ARBA" id="ARBA00001936"/>
    </source>
</evidence>
<keyword evidence="12" id="KW-1185">Reference proteome</keyword>
<dbReference type="GO" id="GO:0000287">
    <property type="term" value="F:magnesium ion binding"/>
    <property type="evidence" value="ECO:0000318"/>
    <property type="project" value="GO_Central"/>
</dbReference>
<dbReference type="GO" id="GO:0005524">
    <property type="term" value="F:ATP binding"/>
    <property type="evidence" value="ECO:0000318"/>
    <property type="project" value="GO_Central"/>
</dbReference>
<dbReference type="SUPFAM" id="SSF53686">
    <property type="entry name" value="Tryptophan synthase beta subunit-like PLP-dependent enzymes"/>
    <property type="match status" value="1"/>
</dbReference>
<dbReference type="FunFam" id="3.40.50.1100:FF:000005">
    <property type="entry name" value="Threonine dehydratase catabolic"/>
    <property type="match status" value="1"/>
</dbReference>
<dbReference type="PANTHER" id="PTHR43050:SF1">
    <property type="entry name" value="SERINE RACEMASE"/>
    <property type="match status" value="1"/>
</dbReference>
<reference evidence="10 12" key="2">
    <citation type="journal article" date="2014" name="BMC Genomics">
        <title>An improved genome release (version Mt4.0) for the model legume Medicago truncatula.</title>
        <authorList>
            <person name="Tang H."/>
            <person name="Krishnakumar V."/>
            <person name="Bidwell S."/>
            <person name="Rosen B."/>
            <person name="Chan A."/>
            <person name="Zhou S."/>
            <person name="Gentzbittel L."/>
            <person name="Childs K.L."/>
            <person name="Yandell M."/>
            <person name="Gundlach H."/>
            <person name="Mayer K.F."/>
            <person name="Schwartz D.C."/>
            <person name="Town C.D."/>
        </authorList>
    </citation>
    <scope>GENOME REANNOTATION</scope>
    <source>
        <strain evidence="10">A17</strain>
        <strain evidence="11 12">cv. Jemalong A17</strain>
    </source>
</reference>
<dbReference type="InterPro" id="IPR000634">
    <property type="entry name" value="Ser/Thr_deHydtase_PyrdxlP-BS"/>
</dbReference>
<comment type="cofactor">
    <cofactor evidence="1">
        <name>Ca(2+)</name>
        <dbReference type="ChEBI" id="CHEBI:29108"/>
    </cofactor>
</comment>
<dbReference type="PROSITE" id="PS00165">
    <property type="entry name" value="DEHYDRATASE_SER_THR"/>
    <property type="match status" value="1"/>
</dbReference>
<evidence type="ECO:0000256" key="8">
    <source>
        <dbReference type="ARBA" id="ARBA00023239"/>
    </source>
</evidence>
<accession>A0A072VJW9</accession>
<dbReference type="Gene3D" id="3.40.50.1100">
    <property type="match status" value="2"/>
</dbReference>
<dbReference type="GO" id="GO:0008721">
    <property type="term" value="F:D-serine ammonia-lyase activity"/>
    <property type="evidence" value="ECO:0000318"/>
    <property type="project" value="GO_Central"/>
</dbReference>
<evidence type="ECO:0000256" key="5">
    <source>
        <dbReference type="ARBA" id="ARBA00010869"/>
    </source>
</evidence>
<dbReference type="InterPro" id="IPR001926">
    <property type="entry name" value="TrpB-like_PALP"/>
</dbReference>
<dbReference type="STRING" id="3880.A0A072VJW9"/>
<dbReference type="Proteomes" id="UP000002051">
    <property type="component" value="Unassembled WGS sequence"/>
</dbReference>
<comment type="cofactor">
    <cofactor evidence="4">
        <name>Mg(2+)</name>
        <dbReference type="ChEBI" id="CHEBI:18420"/>
    </cofactor>
</comment>
<evidence type="ECO:0000259" key="9">
    <source>
        <dbReference type="Pfam" id="PF00291"/>
    </source>
</evidence>
<gene>
    <name evidence="10" type="ordered locus">MTR_1g056740</name>
</gene>
<evidence type="ECO:0000313" key="11">
    <source>
        <dbReference type="EnsemblPlants" id="KEH41876"/>
    </source>
</evidence>
<reference evidence="10 12" key="1">
    <citation type="journal article" date="2011" name="Nature">
        <title>The Medicago genome provides insight into the evolution of rhizobial symbioses.</title>
        <authorList>
            <person name="Young N.D."/>
            <person name="Debelle F."/>
            <person name="Oldroyd G.E."/>
            <person name="Geurts R."/>
            <person name="Cannon S.B."/>
            <person name="Udvardi M.K."/>
            <person name="Benedito V.A."/>
            <person name="Mayer K.F."/>
            <person name="Gouzy J."/>
            <person name="Schoof H."/>
            <person name="Van de Peer Y."/>
            <person name="Proost S."/>
            <person name="Cook D.R."/>
            <person name="Meyers B.C."/>
            <person name="Spannagl M."/>
            <person name="Cheung F."/>
            <person name="De Mita S."/>
            <person name="Krishnakumar V."/>
            <person name="Gundlach H."/>
            <person name="Zhou S."/>
            <person name="Mudge J."/>
            <person name="Bharti A.K."/>
            <person name="Murray J.D."/>
            <person name="Naoumkina M.A."/>
            <person name="Rosen B."/>
            <person name="Silverstein K.A."/>
            <person name="Tang H."/>
            <person name="Rombauts S."/>
            <person name="Zhao P.X."/>
            <person name="Zhou P."/>
            <person name="Barbe V."/>
            <person name="Bardou P."/>
            <person name="Bechner M."/>
            <person name="Bellec A."/>
            <person name="Berger A."/>
            <person name="Berges H."/>
            <person name="Bidwell S."/>
            <person name="Bisseling T."/>
            <person name="Choisne N."/>
            <person name="Couloux A."/>
            <person name="Denny R."/>
            <person name="Deshpande S."/>
            <person name="Dai X."/>
            <person name="Doyle J.J."/>
            <person name="Dudez A.M."/>
            <person name="Farmer A.D."/>
            <person name="Fouteau S."/>
            <person name="Franken C."/>
            <person name="Gibelin C."/>
            <person name="Gish J."/>
            <person name="Goldstein S."/>
            <person name="Gonzalez A.J."/>
            <person name="Green P.J."/>
            <person name="Hallab A."/>
            <person name="Hartog M."/>
            <person name="Hua A."/>
            <person name="Humphray S.J."/>
            <person name="Jeong D.H."/>
            <person name="Jing Y."/>
            <person name="Jocker A."/>
            <person name="Kenton S.M."/>
            <person name="Kim D.J."/>
            <person name="Klee K."/>
            <person name="Lai H."/>
            <person name="Lang C."/>
            <person name="Lin S."/>
            <person name="Macmil S.L."/>
            <person name="Magdelenat G."/>
            <person name="Matthews L."/>
            <person name="McCorrison J."/>
            <person name="Monaghan E.L."/>
            <person name="Mun J.H."/>
            <person name="Najar F.Z."/>
            <person name="Nicholson C."/>
            <person name="Noirot C."/>
            <person name="O'Bleness M."/>
            <person name="Paule C.R."/>
            <person name="Poulain J."/>
            <person name="Prion F."/>
            <person name="Qin B."/>
            <person name="Qu C."/>
            <person name="Retzel E.F."/>
            <person name="Riddle C."/>
            <person name="Sallet E."/>
            <person name="Samain S."/>
            <person name="Samson N."/>
            <person name="Sanders I."/>
            <person name="Saurat O."/>
            <person name="Scarpelli C."/>
            <person name="Schiex T."/>
            <person name="Segurens B."/>
            <person name="Severin A.J."/>
            <person name="Sherrier D.J."/>
            <person name="Shi R."/>
            <person name="Sims S."/>
            <person name="Singer S.R."/>
            <person name="Sinharoy S."/>
            <person name="Sterck L."/>
            <person name="Viollet A."/>
            <person name="Wang B.B."/>
            <person name="Wang K."/>
            <person name="Wang M."/>
            <person name="Wang X."/>
            <person name="Warfsmann J."/>
            <person name="Weissenbach J."/>
            <person name="White D.D."/>
            <person name="White J.D."/>
            <person name="Wiley G.B."/>
            <person name="Wincker P."/>
            <person name="Xing Y."/>
            <person name="Yang L."/>
            <person name="Yao Z."/>
            <person name="Ying F."/>
            <person name="Zhai J."/>
            <person name="Zhou L."/>
            <person name="Zuber A."/>
            <person name="Denarie J."/>
            <person name="Dixon R.A."/>
            <person name="May G.D."/>
            <person name="Schwartz D.C."/>
            <person name="Rogers J."/>
            <person name="Quetier F."/>
            <person name="Town C.D."/>
            <person name="Roe B.A."/>
        </authorList>
    </citation>
    <scope>NUCLEOTIDE SEQUENCE [LARGE SCALE GENOMIC DNA]</scope>
    <source>
        <strain evidence="10">A17</strain>
        <strain evidence="11 12">cv. Jemalong A17</strain>
    </source>
</reference>
<dbReference type="EMBL" id="CM001217">
    <property type="protein sequence ID" value="KEH41876.1"/>
    <property type="molecule type" value="Genomic_DNA"/>
</dbReference>
<sequence length="201" mass="21957">MEGETTKYAADISSVKEAYDRIKSLVHRTPVLSSTSLDDISGRKLYFKCENFQKSGAFKFRGACNAVLSLTDEEASKGVTTHSSGNHAAALSLAAKIRGIPAFIVVPKSAPSCKVENIKRYDGNVNLAEDNMQSREEVMNKVRQETSAIYIPSSNDGRIMSGQGTISLEFLEQIPQIDTLVVPISGLRRYDSRNSNSCQGD</sequence>
<dbReference type="GO" id="GO:0030170">
    <property type="term" value="F:pyridoxal phosphate binding"/>
    <property type="evidence" value="ECO:0000318"/>
    <property type="project" value="GO_Central"/>
</dbReference>
<dbReference type="InterPro" id="IPR036052">
    <property type="entry name" value="TrpB-like_PALP_sf"/>
</dbReference>
<evidence type="ECO:0000256" key="6">
    <source>
        <dbReference type="ARBA" id="ARBA00022842"/>
    </source>
</evidence>
<dbReference type="EnsemblPlants" id="KEH41876">
    <property type="protein sequence ID" value="KEH41876"/>
    <property type="gene ID" value="MTR_1g056740"/>
</dbReference>
<evidence type="ECO:0000256" key="4">
    <source>
        <dbReference type="ARBA" id="ARBA00001946"/>
    </source>
</evidence>
<comment type="cofactor">
    <cofactor evidence="3">
        <name>Mn(2+)</name>
        <dbReference type="ChEBI" id="CHEBI:29035"/>
    </cofactor>
</comment>
<dbReference type="GO" id="GO:0070179">
    <property type="term" value="P:D-serine biosynthetic process"/>
    <property type="evidence" value="ECO:0000318"/>
    <property type="project" value="GO_Central"/>
</dbReference>
<dbReference type="GO" id="GO:0003941">
    <property type="term" value="F:L-serine ammonia-lyase activity"/>
    <property type="evidence" value="ECO:0000318"/>
    <property type="project" value="GO_Central"/>
</dbReference>
<keyword evidence="7" id="KW-0663">Pyridoxal phosphate</keyword>
<evidence type="ECO:0000256" key="1">
    <source>
        <dbReference type="ARBA" id="ARBA00001913"/>
    </source>
</evidence>
<evidence type="ECO:0000256" key="7">
    <source>
        <dbReference type="ARBA" id="ARBA00022898"/>
    </source>
</evidence>
<protein>
    <submittedName>
        <fullName evidence="10">Pyridoxal-5'-phosphate-dependent enzyme family protein</fullName>
    </submittedName>
</protein>
<proteinExistence type="inferred from homology"/>
<evidence type="ECO:0000313" key="12">
    <source>
        <dbReference type="Proteomes" id="UP000002051"/>
    </source>
</evidence>
<dbReference type="AlphaFoldDB" id="A0A072VJW9"/>
<keyword evidence="6" id="KW-0460">Magnesium</keyword>